<dbReference type="Gene3D" id="3.40.50.1820">
    <property type="entry name" value="alpha/beta hydrolase"/>
    <property type="match status" value="1"/>
</dbReference>
<gene>
    <name evidence="5" type="ORF">AS188_07975</name>
    <name evidence="6" type="ORF">KFL01_10100</name>
</gene>
<evidence type="ECO:0000256" key="2">
    <source>
        <dbReference type="ARBA" id="ARBA00022801"/>
    </source>
</evidence>
<reference evidence="5 7" key="1">
    <citation type="submission" date="2015-11" db="EMBL/GenBank/DDBJ databases">
        <title>Complete Genome Sequence of Kocuria flava strain HO-9041.</title>
        <authorList>
            <person name="Zhou M."/>
            <person name="Dai J."/>
        </authorList>
    </citation>
    <scope>NUCLEOTIDE SEQUENCE [LARGE SCALE GENOMIC DNA]</scope>
    <source>
        <strain evidence="5 7">HO-9041</strain>
    </source>
</reference>
<dbReference type="PANTHER" id="PTHR11487:SF0">
    <property type="entry name" value="S-ACYL FATTY ACID SYNTHASE THIOESTERASE, MEDIUM CHAIN"/>
    <property type="match status" value="1"/>
</dbReference>
<dbReference type="Pfam" id="PF00975">
    <property type="entry name" value="Thioesterase"/>
    <property type="match status" value="1"/>
</dbReference>
<dbReference type="InterPro" id="IPR012223">
    <property type="entry name" value="TEII"/>
</dbReference>
<dbReference type="GO" id="GO:0016787">
    <property type="term" value="F:hydrolase activity"/>
    <property type="evidence" value="ECO:0007669"/>
    <property type="project" value="UniProtKB-KW"/>
</dbReference>
<dbReference type="Proteomes" id="UP000321155">
    <property type="component" value="Unassembled WGS sequence"/>
</dbReference>
<evidence type="ECO:0000259" key="4">
    <source>
        <dbReference type="SMART" id="SM00824"/>
    </source>
</evidence>
<protein>
    <submittedName>
        <fullName evidence="6">Thioesterase</fullName>
    </submittedName>
</protein>
<dbReference type="EMBL" id="BJZR01000018">
    <property type="protein sequence ID" value="GEO91704.1"/>
    <property type="molecule type" value="Genomic_DNA"/>
</dbReference>
<reference evidence="6 8" key="2">
    <citation type="submission" date="2019-07" db="EMBL/GenBank/DDBJ databases">
        <title>Whole genome shotgun sequence of Kocuria flava NBRC 107626.</title>
        <authorList>
            <person name="Hosoyama A."/>
            <person name="Uohara A."/>
            <person name="Ohji S."/>
            <person name="Ichikawa N."/>
        </authorList>
    </citation>
    <scope>NUCLEOTIDE SEQUENCE [LARGE SCALE GENOMIC DNA]</scope>
    <source>
        <strain evidence="6 8">NBRC 107626</strain>
    </source>
</reference>
<evidence type="ECO:0000313" key="6">
    <source>
        <dbReference type="EMBL" id="GEO91704.1"/>
    </source>
</evidence>
<feature type="region of interest" description="Disordered" evidence="3">
    <location>
        <begin position="269"/>
        <end position="288"/>
    </location>
</feature>
<dbReference type="PANTHER" id="PTHR11487">
    <property type="entry name" value="THIOESTERASE"/>
    <property type="match status" value="1"/>
</dbReference>
<dbReference type="AlphaFoldDB" id="A0A0U2XN63"/>
<dbReference type="Proteomes" id="UP000057181">
    <property type="component" value="Chromosome"/>
</dbReference>
<sequence>MSEPRSLVDLSAQARLRTGAPAAAPRLRVLCCPPSGAAAGYWRFLVREDVHVLGVQYPGRESRFRDPAAPSLTALAEEAAAAAAAAPWAGDGVPLVVLGHSMGAAVAAELASALQHRHGLRPALLALSAKAAPGTDGPGTDGPGADEPADGDGPAGLRADELDSDEALVRWLRGLGGTPEAVLANPELLALQLPVLRADLRLSLAHDRLPAPVAAPLLLLRGTRDATVGRAAMAGWRAAAGGPVHVREYEGGHHPLAEHRDELLADLAACAGPSSSAPPPAPPSDPPR</sequence>
<evidence type="ECO:0000313" key="7">
    <source>
        <dbReference type="Proteomes" id="UP000057181"/>
    </source>
</evidence>
<dbReference type="RefSeq" id="WP_058858408.1">
    <property type="nucleotide sequence ID" value="NZ_BJZR01000018.1"/>
</dbReference>
<name>A0A0U2XN63_9MICC</name>
<dbReference type="STRING" id="446860.AS188_07975"/>
<evidence type="ECO:0000256" key="1">
    <source>
        <dbReference type="ARBA" id="ARBA00007169"/>
    </source>
</evidence>
<feature type="compositionally biased region" description="Pro residues" evidence="3">
    <location>
        <begin position="276"/>
        <end position="288"/>
    </location>
</feature>
<dbReference type="SUPFAM" id="SSF53474">
    <property type="entry name" value="alpha/beta-Hydrolases"/>
    <property type="match status" value="1"/>
</dbReference>
<proteinExistence type="inferred from homology"/>
<dbReference type="InterPro" id="IPR020802">
    <property type="entry name" value="TesA-like"/>
</dbReference>
<dbReference type="SMART" id="SM00824">
    <property type="entry name" value="PKS_TE"/>
    <property type="match status" value="1"/>
</dbReference>
<evidence type="ECO:0000313" key="5">
    <source>
        <dbReference type="EMBL" id="ALU39698.1"/>
    </source>
</evidence>
<dbReference type="KEGG" id="kfv:AS188_07975"/>
<feature type="region of interest" description="Disordered" evidence="3">
    <location>
        <begin position="130"/>
        <end position="159"/>
    </location>
</feature>
<feature type="compositionally biased region" description="Low complexity" evidence="3">
    <location>
        <begin position="143"/>
        <end position="156"/>
    </location>
</feature>
<dbReference type="EMBL" id="CP013254">
    <property type="protein sequence ID" value="ALU39698.1"/>
    <property type="molecule type" value="Genomic_DNA"/>
</dbReference>
<dbReference type="InterPro" id="IPR029058">
    <property type="entry name" value="AB_hydrolase_fold"/>
</dbReference>
<comment type="similarity">
    <text evidence="1">Belongs to the thioesterase family.</text>
</comment>
<dbReference type="InterPro" id="IPR001031">
    <property type="entry name" value="Thioesterase"/>
</dbReference>
<keyword evidence="2" id="KW-0378">Hydrolase</keyword>
<evidence type="ECO:0000256" key="3">
    <source>
        <dbReference type="SAM" id="MobiDB-lite"/>
    </source>
</evidence>
<organism evidence="5 7">
    <name type="scientific">Kocuria flava</name>
    <dbReference type="NCBI Taxonomy" id="446860"/>
    <lineage>
        <taxon>Bacteria</taxon>
        <taxon>Bacillati</taxon>
        <taxon>Actinomycetota</taxon>
        <taxon>Actinomycetes</taxon>
        <taxon>Micrococcales</taxon>
        <taxon>Micrococcaceae</taxon>
        <taxon>Kocuria</taxon>
    </lineage>
</organism>
<feature type="domain" description="Thioesterase TesA-like" evidence="4">
    <location>
        <begin position="30"/>
        <end position="264"/>
    </location>
</feature>
<dbReference type="GO" id="GO:0008610">
    <property type="term" value="P:lipid biosynthetic process"/>
    <property type="evidence" value="ECO:0007669"/>
    <property type="project" value="TreeGrafter"/>
</dbReference>
<evidence type="ECO:0000313" key="8">
    <source>
        <dbReference type="Proteomes" id="UP000321155"/>
    </source>
</evidence>
<accession>A0A0U2XN63</accession>
<keyword evidence="8" id="KW-1185">Reference proteome</keyword>